<dbReference type="AlphaFoldDB" id="A0A8F9TTV2"/>
<dbReference type="Proteomes" id="UP000825051">
    <property type="component" value="Chromosome"/>
</dbReference>
<gene>
    <name evidence="1" type="ORF">K0B96_10165</name>
</gene>
<dbReference type="KEGG" id="ole:K0B96_10165"/>
<dbReference type="RefSeq" id="WP_220160794.1">
    <property type="nucleotide sequence ID" value="NZ_CP080507.1"/>
</dbReference>
<organism evidence="1 2">
    <name type="scientific">Horticoccus luteus</name>
    <dbReference type="NCBI Taxonomy" id="2862869"/>
    <lineage>
        <taxon>Bacteria</taxon>
        <taxon>Pseudomonadati</taxon>
        <taxon>Verrucomicrobiota</taxon>
        <taxon>Opitutia</taxon>
        <taxon>Opitutales</taxon>
        <taxon>Opitutaceae</taxon>
        <taxon>Horticoccus</taxon>
    </lineage>
</organism>
<protein>
    <submittedName>
        <fullName evidence="1">Uncharacterized protein</fullName>
    </submittedName>
</protein>
<sequence>MNVRRIPRVLALLLLALAALIAAVGWVQRDLDARRRALSLTAERDLARLELRSLHNELAAEHLLAEHARNSDTPFHRLVFLRSADAAAPCAIVAWNAAGRSAFFAADFLGPLPDGESYVLLARFGTSTRVCLAISSAKLSPHLRTAFPWPVDAPDATPVFSLVRRSDAGTDTDRAFLVETQP</sequence>
<dbReference type="EMBL" id="CP080507">
    <property type="protein sequence ID" value="QYM77689.1"/>
    <property type="molecule type" value="Genomic_DNA"/>
</dbReference>
<evidence type="ECO:0000313" key="1">
    <source>
        <dbReference type="EMBL" id="QYM77689.1"/>
    </source>
</evidence>
<reference evidence="1" key="1">
    <citation type="submission" date="2021-08" db="EMBL/GenBank/DDBJ databases">
        <title>Genome of a novel bacterium of the phylum Verrucomicrobia, Oleiharenicola sp. KSB-15.</title>
        <authorList>
            <person name="Chung J.-H."/>
            <person name="Ahn J.-H."/>
            <person name="Yoon Y."/>
            <person name="Kim D.-Y."/>
            <person name="An S.-H."/>
            <person name="Park I."/>
            <person name="Yeon J."/>
        </authorList>
    </citation>
    <scope>NUCLEOTIDE SEQUENCE</scope>
    <source>
        <strain evidence="1">KSB-15</strain>
    </source>
</reference>
<keyword evidence="2" id="KW-1185">Reference proteome</keyword>
<accession>A0A8F9TTV2</accession>
<proteinExistence type="predicted"/>
<evidence type="ECO:0000313" key="2">
    <source>
        <dbReference type="Proteomes" id="UP000825051"/>
    </source>
</evidence>
<name>A0A8F9TTV2_9BACT</name>